<reference evidence="3 4" key="1">
    <citation type="submission" date="2019-08" db="EMBL/GenBank/DDBJ databases">
        <title>Draft genome sequence of Lysobacter sp. UKS-15.</title>
        <authorList>
            <person name="Im W.-T."/>
        </authorList>
    </citation>
    <scope>NUCLEOTIDE SEQUENCE [LARGE SCALE GENOMIC DNA]</scope>
    <source>
        <strain evidence="3 4">UKS-15</strain>
    </source>
</reference>
<evidence type="ECO:0000313" key="4">
    <source>
        <dbReference type="Proteomes" id="UP000323164"/>
    </source>
</evidence>
<feature type="compositionally biased region" description="Pro residues" evidence="1">
    <location>
        <begin position="113"/>
        <end position="128"/>
    </location>
</feature>
<gene>
    <name evidence="3" type="ORF">FW784_14150</name>
</gene>
<organism evidence="3 4">
    <name type="scientific">Cognatilysobacter lacus</name>
    <dbReference type="NCBI Taxonomy" id="1643323"/>
    <lineage>
        <taxon>Bacteria</taxon>
        <taxon>Pseudomonadati</taxon>
        <taxon>Pseudomonadota</taxon>
        <taxon>Gammaproteobacteria</taxon>
        <taxon>Lysobacterales</taxon>
        <taxon>Lysobacteraceae</taxon>
        <taxon>Cognatilysobacter</taxon>
    </lineage>
</organism>
<evidence type="ECO:0000256" key="1">
    <source>
        <dbReference type="SAM" id="MobiDB-lite"/>
    </source>
</evidence>
<dbReference type="EMBL" id="VTRV01000293">
    <property type="protein sequence ID" value="TZF79925.1"/>
    <property type="molecule type" value="Genomic_DNA"/>
</dbReference>
<sequence>MKFPGRSVASSLAFFAILFVSSTVGNAAYAQQASGHYGAPYYHHGYDNKGPFPTVDEAIDAWWADWKRVWVGYEFCGYDLTRTDPNANDGWAASMMLRSPCSGGNGVSATFYPDPPPPPPPPPPPQPGLGPCDGNCGVMTGG</sequence>
<evidence type="ECO:0000256" key="2">
    <source>
        <dbReference type="SAM" id="SignalP"/>
    </source>
</evidence>
<keyword evidence="2" id="KW-0732">Signal</keyword>
<keyword evidence="4" id="KW-1185">Reference proteome</keyword>
<protein>
    <recommendedName>
        <fullName evidence="5">Secreted protein</fullName>
    </recommendedName>
</protein>
<feature type="chain" id="PRO_5022660353" description="Secreted protein" evidence="2">
    <location>
        <begin position="28"/>
        <end position="142"/>
    </location>
</feature>
<dbReference type="Proteomes" id="UP000323164">
    <property type="component" value="Unassembled WGS sequence"/>
</dbReference>
<feature type="signal peptide" evidence="2">
    <location>
        <begin position="1"/>
        <end position="27"/>
    </location>
</feature>
<name>A0A5D8YAP1_9GAMM</name>
<evidence type="ECO:0008006" key="5">
    <source>
        <dbReference type="Google" id="ProtNLM"/>
    </source>
</evidence>
<feature type="region of interest" description="Disordered" evidence="1">
    <location>
        <begin position="106"/>
        <end position="142"/>
    </location>
</feature>
<evidence type="ECO:0000313" key="3">
    <source>
        <dbReference type="EMBL" id="TZF79925.1"/>
    </source>
</evidence>
<proteinExistence type="predicted"/>
<dbReference type="AlphaFoldDB" id="A0A5D8YAP1"/>
<comment type="caution">
    <text evidence="3">The sequence shown here is derived from an EMBL/GenBank/DDBJ whole genome shotgun (WGS) entry which is preliminary data.</text>
</comment>
<feature type="non-terminal residue" evidence="3">
    <location>
        <position position="142"/>
    </location>
</feature>
<accession>A0A5D8YAP1</accession>